<evidence type="ECO:0000313" key="3">
    <source>
        <dbReference type="Proteomes" id="UP000027222"/>
    </source>
</evidence>
<dbReference type="HOGENOM" id="CLU_933966_0_0_1"/>
<evidence type="ECO:0000313" key="2">
    <source>
        <dbReference type="EMBL" id="KDR81455.1"/>
    </source>
</evidence>
<feature type="compositionally biased region" description="Basic and acidic residues" evidence="1">
    <location>
        <begin position="35"/>
        <end position="45"/>
    </location>
</feature>
<dbReference type="EMBL" id="KL142370">
    <property type="protein sequence ID" value="KDR81455.1"/>
    <property type="molecule type" value="Genomic_DNA"/>
</dbReference>
<keyword evidence="3" id="KW-1185">Reference proteome</keyword>
<dbReference type="STRING" id="685588.A0A067TE48"/>
<gene>
    <name evidence="2" type="ORF">GALMADRAFT_134894</name>
</gene>
<dbReference type="Proteomes" id="UP000027222">
    <property type="component" value="Unassembled WGS sequence"/>
</dbReference>
<organism evidence="2 3">
    <name type="scientific">Galerina marginata (strain CBS 339.88)</name>
    <dbReference type="NCBI Taxonomy" id="685588"/>
    <lineage>
        <taxon>Eukaryota</taxon>
        <taxon>Fungi</taxon>
        <taxon>Dikarya</taxon>
        <taxon>Basidiomycota</taxon>
        <taxon>Agaricomycotina</taxon>
        <taxon>Agaricomycetes</taxon>
        <taxon>Agaricomycetidae</taxon>
        <taxon>Agaricales</taxon>
        <taxon>Agaricineae</taxon>
        <taxon>Strophariaceae</taxon>
        <taxon>Galerina</taxon>
    </lineage>
</organism>
<protein>
    <submittedName>
        <fullName evidence="2">Uncharacterized protein</fullName>
    </submittedName>
</protein>
<feature type="compositionally biased region" description="Pro residues" evidence="1">
    <location>
        <begin position="162"/>
        <end position="174"/>
    </location>
</feature>
<proteinExistence type="predicted"/>
<feature type="compositionally biased region" description="Polar residues" evidence="1">
    <location>
        <begin position="1"/>
        <end position="21"/>
    </location>
</feature>
<dbReference type="AlphaFoldDB" id="A0A067TE48"/>
<feature type="region of interest" description="Disordered" evidence="1">
    <location>
        <begin position="125"/>
        <end position="204"/>
    </location>
</feature>
<reference evidence="3" key="1">
    <citation type="journal article" date="2014" name="Proc. Natl. Acad. Sci. U.S.A.">
        <title>Extensive sampling of basidiomycete genomes demonstrates inadequacy of the white-rot/brown-rot paradigm for wood decay fungi.</title>
        <authorList>
            <person name="Riley R."/>
            <person name="Salamov A.A."/>
            <person name="Brown D.W."/>
            <person name="Nagy L.G."/>
            <person name="Floudas D."/>
            <person name="Held B.W."/>
            <person name="Levasseur A."/>
            <person name="Lombard V."/>
            <person name="Morin E."/>
            <person name="Otillar R."/>
            <person name="Lindquist E.A."/>
            <person name="Sun H."/>
            <person name="LaButti K.M."/>
            <person name="Schmutz J."/>
            <person name="Jabbour D."/>
            <person name="Luo H."/>
            <person name="Baker S.E."/>
            <person name="Pisabarro A.G."/>
            <person name="Walton J.D."/>
            <person name="Blanchette R.A."/>
            <person name="Henrissat B."/>
            <person name="Martin F."/>
            <person name="Cullen D."/>
            <person name="Hibbett D.S."/>
            <person name="Grigoriev I.V."/>
        </authorList>
    </citation>
    <scope>NUCLEOTIDE SEQUENCE [LARGE SCALE GENOMIC DNA]</scope>
    <source>
        <strain evidence="3">CBS 339.88</strain>
    </source>
</reference>
<feature type="compositionally biased region" description="Basic and acidic residues" evidence="1">
    <location>
        <begin position="79"/>
        <end position="90"/>
    </location>
</feature>
<feature type="region of interest" description="Disordered" evidence="1">
    <location>
        <begin position="1"/>
        <end position="106"/>
    </location>
</feature>
<dbReference type="OrthoDB" id="3269397at2759"/>
<name>A0A067TE48_GALM3</name>
<accession>A0A067TE48</accession>
<evidence type="ECO:0000256" key="1">
    <source>
        <dbReference type="SAM" id="MobiDB-lite"/>
    </source>
</evidence>
<sequence length="298" mass="32836">MLPSSGEPQGSNEIPSTSNSDPVKAEEVGTEGDGENAHVKVEKPSDTPSAEADPSQKPPHFTFTNTNRSPIPLSSHLQSKLESDEKRIKEPAPSIPSPVEMKKIENEADNKMDIVVSPKAVLANALAPPNVKMRSPSPKPPPSTNDHHRGALNVPQRSWPGRSPPRAPRSPPKAPRNHRLLTTPQTQTPPYPNGPRENRRPHPLHAFSDVRLPSIPKYFPPKFLSELDQEISKHETLRRTFANQHLQEVKGLQKALHELDMVSIDLHAAEGRHRIADFQLDKAKTGSLGIDALNVVEI</sequence>